<organism evidence="1">
    <name type="scientific">Pyricularia oryzae (strain Y34)</name>
    <name type="common">Rice blast fungus</name>
    <name type="synonym">Magnaporthe oryzae</name>
    <dbReference type="NCBI Taxonomy" id="1143189"/>
    <lineage>
        <taxon>Eukaryota</taxon>
        <taxon>Fungi</taxon>
        <taxon>Dikarya</taxon>
        <taxon>Ascomycota</taxon>
        <taxon>Pezizomycotina</taxon>
        <taxon>Sordariomycetes</taxon>
        <taxon>Sordariomycetidae</taxon>
        <taxon>Magnaporthales</taxon>
        <taxon>Pyriculariaceae</taxon>
        <taxon>Pyricularia</taxon>
    </lineage>
</organism>
<reference evidence="1" key="1">
    <citation type="journal article" date="2012" name="PLoS Genet.">
        <title>Comparative analysis of the genomes of two field isolates of the rice blast fungus Magnaporthe oryzae.</title>
        <authorList>
            <person name="Xue M."/>
            <person name="Yang J."/>
            <person name="Li Z."/>
            <person name="Hu S."/>
            <person name="Yao N."/>
            <person name="Dean R.A."/>
            <person name="Zhao W."/>
            <person name="Shen M."/>
            <person name="Zhang H."/>
            <person name="Li C."/>
            <person name="Liu L."/>
            <person name="Cao L."/>
            <person name="Xu X."/>
            <person name="Xing Y."/>
            <person name="Hsiang T."/>
            <person name="Zhang Z."/>
            <person name="Xu J.R."/>
            <person name="Peng Y.L."/>
        </authorList>
    </citation>
    <scope>NUCLEOTIDE SEQUENCE</scope>
    <source>
        <strain evidence="1">Y34</strain>
    </source>
</reference>
<evidence type="ECO:0000313" key="1">
    <source>
        <dbReference type="EMBL" id="ELQ37653.1"/>
    </source>
</evidence>
<dbReference type="AlphaFoldDB" id="A0AA97NWR2"/>
<dbReference type="EMBL" id="JH793049">
    <property type="protein sequence ID" value="ELQ37653.1"/>
    <property type="molecule type" value="Genomic_DNA"/>
</dbReference>
<sequence length="100" mass="11099">MVSCGTTQSSRCTVQTLLNGDVIYQLARLVHTADNPGPRYHFRIIRGLDSPPQPPRTIVDLNQAIRKIPSQAKHEIVIVITFYPKPPNDSLVHVCICIGP</sequence>
<gene>
    <name evidence="1" type="ORF">OOU_Y34scaffold00587g4</name>
</gene>
<proteinExistence type="predicted"/>
<name>A0AA97NWR2_PYRO3</name>
<dbReference type="Proteomes" id="UP000011086">
    <property type="component" value="Unassembled WGS sequence"/>
</dbReference>
<protein>
    <submittedName>
        <fullName evidence="1">Uncharacterized protein</fullName>
    </submittedName>
</protein>
<accession>A0AA97NWR2</accession>